<dbReference type="GO" id="GO:0010073">
    <property type="term" value="P:meristem maintenance"/>
    <property type="evidence" value="ECO:0007669"/>
    <property type="project" value="InterPro"/>
</dbReference>
<dbReference type="Proteomes" id="UP000325315">
    <property type="component" value="Unassembled WGS sequence"/>
</dbReference>
<accession>A0A5B6UIF2</accession>
<feature type="compositionally biased region" description="Basic residues" evidence="1">
    <location>
        <begin position="11"/>
        <end position="20"/>
    </location>
</feature>
<dbReference type="PANTHER" id="PTHR46033:SF8">
    <property type="entry name" value="PROTEIN MAINTENANCE OF MERISTEMS-LIKE"/>
    <property type="match status" value="1"/>
</dbReference>
<reference evidence="4" key="1">
    <citation type="journal article" date="2019" name="Plant Biotechnol. J.">
        <title>Genome sequencing of the Australian wild diploid species Gossypium australe highlights disease resistance and delayed gland morphogenesis.</title>
        <authorList>
            <person name="Cai Y."/>
            <person name="Cai X."/>
            <person name="Wang Q."/>
            <person name="Wang P."/>
            <person name="Zhang Y."/>
            <person name="Cai C."/>
            <person name="Xu Y."/>
            <person name="Wang K."/>
            <person name="Zhou Z."/>
            <person name="Wang C."/>
            <person name="Geng S."/>
            <person name="Li B."/>
            <person name="Dong Q."/>
            <person name="Hou Y."/>
            <person name="Wang H."/>
            <person name="Ai P."/>
            <person name="Liu Z."/>
            <person name="Yi F."/>
            <person name="Sun M."/>
            <person name="An G."/>
            <person name="Cheng J."/>
            <person name="Zhang Y."/>
            <person name="Shi Q."/>
            <person name="Xie Y."/>
            <person name="Shi X."/>
            <person name="Chang Y."/>
            <person name="Huang F."/>
            <person name="Chen Y."/>
            <person name="Hong S."/>
            <person name="Mi L."/>
            <person name="Sun Q."/>
            <person name="Zhang L."/>
            <person name="Zhou B."/>
            <person name="Peng R."/>
            <person name="Zhang X."/>
            <person name="Liu F."/>
        </authorList>
    </citation>
    <scope>NUCLEOTIDE SEQUENCE [LARGE SCALE GENOMIC DNA]</scope>
    <source>
        <strain evidence="4">cv. PA1801</strain>
    </source>
</reference>
<dbReference type="PANTHER" id="PTHR46033">
    <property type="entry name" value="PROTEIN MAIN-LIKE 2"/>
    <property type="match status" value="1"/>
</dbReference>
<dbReference type="OrthoDB" id="1421598at2759"/>
<feature type="domain" description="Aminotransferase-like plant mobile" evidence="2">
    <location>
        <begin position="62"/>
        <end position="133"/>
    </location>
</feature>
<organism evidence="3 4">
    <name type="scientific">Gossypium australe</name>
    <dbReference type="NCBI Taxonomy" id="47621"/>
    <lineage>
        <taxon>Eukaryota</taxon>
        <taxon>Viridiplantae</taxon>
        <taxon>Streptophyta</taxon>
        <taxon>Embryophyta</taxon>
        <taxon>Tracheophyta</taxon>
        <taxon>Spermatophyta</taxon>
        <taxon>Magnoliopsida</taxon>
        <taxon>eudicotyledons</taxon>
        <taxon>Gunneridae</taxon>
        <taxon>Pentapetalae</taxon>
        <taxon>rosids</taxon>
        <taxon>malvids</taxon>
        <taxon>Malvales</taxon>
        <taxon>Malvaceae</taxon>
        <taxon>Malvoideae</taxon>
        <taxon>Gossypium</taxon>
    </lineage>
</organism>
<dbReference type="Pfam" id="PF10536">
    <property type="entry name" value="PMD"/>
    <property type="match status" value="1"/>
</dbReference>
<dbReference type="AlphaFoldDB" id="A0A5B6UIF2"/>
<comment type="caution">
    <text evidence="3">The sequence shown here is derived from an EMBL/GenBank/DDBJ whole genome shotgun (WGS) entry which is preliminary data.</text>
</comment>
<dbReference type="InterPro" id="IPR019557">
    <property type="entry name" value="AminoTfrase-like_pln_mobile"/>
</dbReference>
<dbReference type="InterPro" id="IPR044824">
    <property type="entry name" value="MAIN-like"/>
</dbReference>
<evidence type="ECO:0000259" key="2">
    <source>
        <dbReference type="Pfam" id="PF10536"/>
    </source>
</evidence>
<proteinExistence type="predicted"/>
<gene>
    <name evidence="3" type="ORF">EPI10_018954</name>
</gene>
<evidence type="ECO:0000313" key="3">
    <source>
        <dbReference type="EMBL" id="KAA3455992.1"/>
    </source>
</evidence>
<keyword evidence="4" id="KW-1185">Reference proteome</keyword>
<name>A0A5B6UIF2_9ROSI</name>
<feature type="region of interest" description="Disordered" evidence="1">
    <location>
        <begin position="1"/>
        <end position="21"/>
    </location>
</feature>
<evidence type="ECO:0000256" key="1">
    <source>
        <dbReference type="SAM" id="MobiDB-lite"/>
    </source>
</evidence>
<feature type="compositionally biased region" description="Polar residues" evidence="1">
    <location>
        <begin position="1"/>
        <end position="10"/>
    </location>
</feature>
<dbReference type="EMBL" id="SMMG02000012">
    <property type="protein sequence ID" value="KAA3455992.1"/>
    <property type="molecule type" value="Genomic_DNA"/>
</dbReference>
<sequence length="145" mass="16498">MKLNKVQNFSYKRRQRRPKKGIQAEDRILQCHIRNLPSPPSPLIEPYLREVGFWHAALVGRGCKLDPKLVSVLVERWRHETHTFYIPCGKCTITLEDVHLQLGLPMDGSVVTESVQSGDWRGVCGELLGSVSKTIYGGRIEMAWS</sequence>
<evidence type="ECO:0000313" key="4">
    <source>
        <dbReference type="Proteomes" id="UP000325315"/>
    </source>
</evidence>
<protein>
    <submittedName>
        <fullName evidence="3">Serine/threonine-protein phosphatase 7 long form-like protein</fullName>
    </submittedName>
</protein>